<dbReference type="Proteomes" id="UP001189624">
    <property type="component" value="Chromosome 1"/>
</dbReference>
<evidence type="ECO:0000313" key="4">
    <source>
        <dbReference type="EMBL" id="CAJ1913564.1"/>
    </source>
</evidence>
<proteinExistence type="inferred from homology"/>
<name>A0AA86RRN0_9FABA</name>
<accession>A0AA86RRN0</accession>
<gene>
    <name evidence="4" type="ORF">AYBTSS11_LOCUS3522</name>
</gene>
<dbReference type="PANTHER" id="PTHR23201:SF52">
    <property type="entry name" value="OS05G0376800 PROTEIN"/>
    <property type="match status" value="1"/>
</dbReference>
<organism evidence="4 5">
    <name type="scientific">Sphenostylis stenocarpa</name>
    <dbReference type="NCBI Taxonomy" id="92480"/>
    <lineage>
        <taxon>Eukaryota</taxon>
        <taxon>Viridiplantae</taxon>
        <taxon>Streptophyta</taxon>
        <taxon>Embryophyta</taxon>
        <taxon>Tracheophyta</taxon>
        <taxon>Spermatophyta</taxon>
        <taxon>Magnoliopsida</taxon>
        <taxon>eudicotyledons</taxon>
        <taxon>Gunneridae</taxon>
        <taxon>Pentapetalae</taxon>
        <taxon>rosids</taxon>
        <taxon>fabids</taxon>
        <taxon>Fabales</taxon>
        <taxon>Fabaceae</taxon>
        <taxon>Papilionoideae</taxon>
        <taxon>50 kb inversion clade</taxon>
        <taxon>NPAAA clade</taxon>
        <taxon>indigoferoid/millettioid clade</taxon>
        <taxon>Phaseoleae</taxon>
        <taxon>Sphenostylis</taxon>
    </lineage>
</organism>
<reference evidence="4" key="1">
    <citation type="submission" date="2023-10" db="EMBL/GenBank/DDBJ databases">
        <authorList>
            <person name="Domelevo Entfellner J.-B."/>
        </authorList>
    </citation>
    <scope>NUCLEOTIDE SEQUENCE</scope>
</reference>
<dbReference type="EMBL" id="OY731398">
    <property type="protein sequence ID" value="CAJ1913564.1"/>
    <property type="molecule type" value="Genomic_DNA"/>
</dbReference>
<feature type="compositionally biased region" description="Pro residues" evidence="2">
    <location>
        <begin position="47"/>
        <end position="66"/>
    </location>
</feature>
<evidence type="ECO:0000256" key="3">
    <source>
        <dbReference type="SAM" id="SignalP"/>
    </source>
</evidence>
<dbReference type="Gramene" id="rna-AYBTSS11_LOCUS3522">
    <property type="protein sequence ID" value="CAJ1913564.1"/>
    <property type="gene ID" value="gene-AYBTSS11_LOCUS3522"/>
</dbReference>
<feature type="signal peptide" evidence="3">
    <location>
        <begin position="1"/>
        <end position="24"/>
    </location>
</feature>
<dbReference type="PANTHER" id="PTHR23201">
    <property type="entry name" value="EXTENSIN, PROLINE-RICH PROTEIN"/>
    <property type="match status" value="1"/>
</dbReference>
<dbReference type="Pfam" id="PF02704">
    <property type="entry name" value="GASA"/>
    <property type="match status" value="1"/>
</dbReference>
<sequence>MGRKLSFILLFLVQMLLVLVENHAEIVVSTVEAPAPQPHKTTTHFASPPPHKPTTHFAPPPPPPQPNKNTTPNHGITEGSLKPQECGPRCTARCSNTQYKKPCLFFCQKCCAKCLCVPPGTYGNKQVCPCYNNWKTKRGGPKCP</sequence>
<keyword evidence="3" id="KW-0732">Signal</keyword>
<feature type="region of interest" description="Disordered" evidence="2">
    <location>
        <begin position="35"/>
        <end position="87"/>
    </location>
</feature>
<keyword evidence="5" id="KW-1185">Reference proteome</keyword>
<dbReference type="InterPro" id="IPR003854">
    <property type="entry name" value="GASA"/>
</dbReference>
<evidence type="ECO:0000313" key="5">
    <source>
        <dbReference type="Proteomes" id="UP001189624"/>
    </source>
</evidence>
<evidence type="ECO:0000256" key="2">
    <source>
        <dbReference type="SAM" id="MobiDB-lite"/>
    </source>
</evidence>
<comment type="similarity">
    <text evidence="1">Belongs to the GASA family.</text>
</comment>
<feature type="chain" id="PRO_5041663956" evidence="3">
    <location>
        <begin position="25"/>
        <end position="144"/>
    </location>
</feature>
<dbReference type="AlphaFoldDB" id="A0AA86RRN0"/>
<protein>
    <submittedName>
        <fullName evidence="4">Uncharacterized protein</fullName>
    </submittedName>
</protein>
<evidence type="ECO:0000256" key="1">
    <source>
        <dbReference type="ARBA" id="ARBA00010582"/>
    </source>
</evidence>